<dbReference type="PANTHER" id="PTHR34512:SF30">
    <property type="entry name" value="OUTER MEMBRANE PROTEIN ASSEMBLY FACTOR BAMB"/>
    <property type="match status" value="1"/>
</dbReference>
<keyword evidence="1" id="KW-0732">Signal</keyword>
<name>A0A9X1MT65_9BACT</name>
<dbReference type="Gene3D" id="2.130.10.10">
    <property type="entry name" value="YVTN repeat-like/Quinoprotein amine dehydrogenase"/>
    <property type="match status" value="1"/>
</dbReference>
<comment type="caution">
    <text evidence="3">The sequence shown here is derived from an EMBL/GenBank/DDBJ whole genome shotgun (WGS) entry which is preliminary data.</text>
</comment>
<sequence>MTSRNRFAVATLIALACSSSAWAVDSWPQFRGASGDGISEATNVPLKWSEEENVAWKTEIEGKGWSSPVLGDGKLWLTTAITQKASQEAFDKKLEGRPKFAQATSELAATVLLKAIEVDYATGEIGKQVDLFYIDDPDPIHSTNSYASPTPVLDGNRLYCHFGTYGTCCVDTTKGELVWKKRLPLQHNVGPGSSPVLHNGVLVLTCDGADQQYVCGLDANSGEMVWKTDRPPHRKEDGDMQKAYATPLVVTWEGRTMAIIPGAQWDCAYDPLTGKELWRVDHGDGFSNVPRPVFQEGVVYICTGFTRAELWATRVDGEGDVTDSHVGWTMDKQVPTKPSPLLWENLLYMVSDRGVATCVDITNGETVWTERLGGNFSASPALAEGRIYFCNEDGNTIVIEPGREFKVLAENDIAGQIMATPLLLDGAIILRSDTALYRIGKK</sequence>
<dbReference type="InterPro" id="IPR015943">
    <property type="entry name" value="WD40/YVTN_repeat-like_dom_sf"/>
</dbReference>
<protein>
    <submittedName>
        <fullName evidence="3">PQQ-like beta-propeller repeat protein</fullName>
    </submittedName>
</protein>
<dbReference type="AlphaFoldDB" id="A0A9X1MT65"/>
<dbReference type="PROSITE" id="PS51257">
    <property type="entry name" value="PROKAR_LIPOPROTEIN"/>
    <property type="match status" value="1"/>
</dbReference>
<evidence type="ECO:0000256" key="1">
    <source>
        <dbReference type="SAM" id="SignalP"/>
    </source>
</evidence>
<dbReference type="Pfam" id="PF13360">
    <property type="entry name" value="PQQ_2"/>
    <property type="match status" value="2"/>
</dbReference>
<dbReference type="InterPro" id="IPR002372">
    <property type="entry name" value="PQQ_rpt_dom"/>
</dbReference>
<dbReference type="PANTHER" id="PTHR34512">
    <property type="entry name" value="CELL SURFACE PROTEIN"/>
    <property type="match status" value="1"/>
</dbReference>
<accession>A0A9X1MT65</accession>
<reference evidence="3" key="1">
    <citation type="submission" date="2021-11" db="EMBL/GenBank/DDBJ databases">
        <title>Genome sequence.</title>
        <authorList>
            <person name="Sun Q."/>
        </authorList>
    </citation>
    <scope>NUCLEOTIDE SEQUENCE</scope>
    <source>
        <strain evidence="3">JC732</strain>
    </source>
</reference>
<dbReference type="EMBL" id="JAJKFT010000010">
    <property type="protein sequence ID" value="MCC9631955.1"/>
    <property type="molecule type" value="Genomic_DNA"/>
</dbReference>
<proteinExistence type="predicted"/>
<dbReference type="SUPFAM" id="SSF50998">
    <property type="entry name" value="Quinoprotein alcohol dehydrogenase-like"/>
    <property type="match status" value="1"/>
</dbReference>
<dbReference type="Proteomes" id="UP001139103">
    <property type="component" value="Unassembled WGS sequence"/>
</dbReference>
<evidence type="ECO:0000313" key="4">
    <source>
        <dbReference type="Proteomes" id="UP001139103"/>
    </source>
</evidence>
<dbReference type="InterPro" id="IPR011047">
    <property type="entry name" value="Quinoprotein_ADH-like_sf"/>
</dbReference>
<feature type="domain" description="Pyrrolo-quinoline quinone repeat" evidence="2">
    <location>
        <begin position="147"/>
        <end position="231"/>
    </location>
</feature>
<feature type="chain" id="PRO_5040845692" evidence="1">
    <location>
        <begin position="24"/>
        <end position="442"/>
    </location>
</feature>
<evidence type="ECO:0000313" key="3">
    <source>
        <dbReference type="EMBL" id="MCC9631955.1"/>
    </source>
</evidence>
<organism evidence="3 4">
    <name type="scientific">Blastopirellula sediminis</name>
    <dbReference type="NCBI Taxonomy" id="2894196"/>
    <lineage>
        <taxon>Bacteria</taxon>
        <taxon>Pseudomonadati</taxon>
        <taxon>Planctomycetota</taxon>
        <taxon>Planctomycetia</taxon>
        <taxon>Pirellulales</taxon>
        <taxon>Pirellulaceae</taxon>
        <taxon>Blastopirellula</taxon>
    </lineage>
</organism>
<keyword evidence="4" id="KW-1185">Reference proteome</keyword>
<feature type="signal peptide" evidence="1">
    <location>
        <begin position="1"/>
        <end position="23"/>
    </location>
</feature>
<evidence type="ECO:0000259" key="2">
    <source>
        <dbReference type="Pfam" id="PF13360"/>
    </source>
</evidence>
<gene>
    <name evidence="3" type="ORF">LOC68_26465</name>
</gene>
<feature type="domain" description="Pyrrolo-quinoline quinone repeat" evidence="2">
    <location>
        <begin position="268"/>
        <end position="397"/>
    </location>
</feature>
<dbReference type="RefSeq" id="WP_230224815.1">
    <property type="nucleotide sequence ID" value="NZ_JAJKFT010000010.1"/>
</dbReference>